<gene>
    <name evidence="1" type="ORF">A3H71_03655</name>
</gene>
<dbReference type="EMBL" id="MHQV01000053">
    <property type="protein sequence ID" value="OHA09680.1"/>
    <property type="molecule type" value="Genomic_DNA"/>
</dbReference>
<dbReference type="AlphaFoldDB" id="A0A1G2LDK8"/>
<protein>
    <submittedName>
        <fullName evidence="1">Uncharacterized protein</fullName>
    </submittedName>
</protein>
<dbReference type="Proteomes" id="UP000179052">
    <property type="component" value="Unassembled WGS sequence"/>
</dbReference>
<proteinExistence type="predicted"/>
<sequence>MAVLLLATYLDEIGLSVAVFKNTIEFKIGSKNRCLAQKQPFPPTDNPKSLFSGFCLIGLGQPRKHRRFVKSDLASQPANGSIAL</sequence>
<reference evidence="1 2" key="1">
    <citation type="journal article" date="2016" name="Nat. Commun.">
        <title>Thousands of microbial genomes shed light on interconnected biogeochemical processes in an aquifer system.</title>
        <authorList>
            <person name="Anantharaman K."/>
            <person name="Brown C.T."/>
            <person name="Hug L.A."/>
            <person name="Sharon I."/>
            <person name="Castelle C.J."/>
            <person name="Probst A.J."/>
            <person name="Thomas B.C."/>
            <person name="Singh A."/>
            <person name="Wilkins M.J."/>
            <person name="Karaoz U."/>
            <person name="Brodie E.L."/>
            <person name="Williams K.H."/>
            <person name="Hubbard S.S."/>
            <person name="Banfield J.F."/>
        </authorList>
    </citation>
    <scope>NUCLEOTIDE SEQUENCE [LARGE SCALE GENOMIC DNA]</scope>
</reference>
<dbReference type="STRING" id="1802283.A3H71_03655"/>
<name>A0A1G2LDK8_9BACT</name>
<organism evidence="1 2">
    <name type="scientific">Candidatus Sungbacteria bacterium RIFCSPLOWO2_02_FULL_48_13b</name>
    <dbReference type="NCBI Taxonomy" id="1802283"/>
    <lineage>
        <taxon>Bacteria</taxon>
        <taxon>Candidatus Sungiibacteriota</taxon>
    </lineage>
</organism>
<evidence type="ECO:0000313" key="1">
    <source>
        <dbReference type="EMBL" id="OHA09680.1"/>
    </source>
</evidence>
<accession>A0A1G2LDK8</accession>
<comment type="caution">
    <text evidence="1">The sequence shown here is derived from an EMBL/GenBank/DDBJ whole genome shotgun (WGS) entry which is preliminary data.</text>
</comment>
<evidence type="ECO:0000313" key="2">
    <source>
        <dbReference type="Proteomes" id="UP000179052"/>
    </source>
</evidence>